<reference evidence="1 2" key="1">
    <citation type="submission" date="2023-11" db="EMBL/GenBank/DDBJ databases">
        <title>Draft genome sequence of a psychrophilic Clostridium strain from permafrost water brine.</title>
        <authorList>
            <person name="Shcherbakova V.A."/>
            <person name="Trubitsyn V.E."/>
            <person name="Zakharyuk A.G."/>
        </authorList>
    </citation>
    <scope>NUCLEOTIDE SEQUENCE [LARGE SCALE GENOMIC DNA]</scope>
    <source>
        <strain evidence="1 2">14F</strain>
    </source>
</reference>
<dbReference type="RefSeq" id="WP_253201932.1">
    <property type="nucleotide sequence ID" value="NZ_JAZHFS010000053.1"/>
</dbReference>
<protein>
    <submittedName>
        <fullName evidence="1">DUF4176 domain-containing protein</fullName>
    </submittedName>
</protein>
<name>A0ABU7UWQ9_9CLOT</name>
<keyword evidence="2" id="KW-1185">Reference proteome</keyword>
<dbReference type="EMBL" id="JAZHFS010000053">
    <property type="protein sequence ID" value="MEF2115356.1"/>
    <property type="molecule type" value="Genomic_DNA"/>
</dbReference>
<comment type="caution">
    <text evidence="1">The sequence shown here is derived from an EMBL/GenBank/DDBJ whole genome shotgun (WGS) entry which is preliminary data.</text>
</comment>
<proteinExistence type="predicted"/>
<evidence type="ECO:0000313" key="1">
    <source>
        <dbReference type="EMBL" id="MEF2115356.1"/>
    </source>
</evidence>
<evidence type="ECO:0000313" key="2">
    <source>
        <dbReference type="Proteomes" id="UP001498469"/>
    </source>
</evidence>
<accession>A0ABU7UWQ9</accession>
<organism evidence="1 2">
    <name type="scientific">Clostridium frigoriphilum</name>
    <dbReference type="NCBI Taxonomy" id="443253"/>
    <lineage>
        <taxon>Bacteria</taxon>
        <taxon>Bacillati</taxon>
        <taxon>Bacillota</taxon>
        <taxon>Clostridia</taxon>
        <taxon>Eubacteriales</taxon>
        <taxon>Clostridiaceae</taxon>
        <taxon>Clostridium</taxon>
    </lineage>
</organism>
<gene>
    <name evidence="1" type="ORF">SJI18_24105</name>
</gene>
<sequence length="38" mass="4360">MVDAGKAIQFTSELIEKVVHVGYSDEQEEAYVYLLKKK</sequence>
<dbReference type="Proteomes" id="UP001498469">
    <property type="component" value="Unassembled WGS sequence"/>
</dbReference>